<feature type="non-terminal residue" evidence="1">
    <location>
        <position position="87"/>
    </location>
</feature>
<evidence type="ECO:0000313" key="2">
    <source>
        <dbReference type="Proteomes" id="UP000546986"/>
    </source>
</evidence>
<keyword evidence="2" id="KW-1185">Reference proteome</keyword>
<dbReference type="EMBL" id="VXBR01008107">
    <property type="protein sequence ID" value="NXO28136.1"/>
    <property type="molecule type" value="Genomic_DNA"/>
</dbReference>
<proteinExistence type="predicted"/>
<feature type="non-terminal residue" evidence="1">
    <location>
        <position position="1"/>
    </location>
</feature>
<comment type="caution">
    <text evidence="1">The sequence shown here is derived from an EMBL/GenBank/DDBJ whole genome shotgun (WGS) entry which is preliminary data.</text>
</comment>
<dbReference type="Proteomes" id="UP000546986">
    <property type="component" value="Unassembled WGS sequence"/>
</dbReference>
<evidence type="ECO:0000313" key="1">
    <source>
        <dbReference type="EMBL" id="NXO28136.1"/>
    </source>
</evidence>
<accession>A0A7L1QWA4</accession>
<protein>
    <submittedName>
        <fullName evidence="1">ENR1 protein</fullName>
    </submittedName>
</protein>
<name>A0A7L1QWA4_9PASS</name>
<dbReference type="AlphaFoldDB" id="A0A7L1QWA4"/>
<gene>
    <name evidence="1" type="primary">Erv31_9</name>
    <name evidence="1" type="ORF">CISJUN_R14820</name>
</gene>
<organism evidence="1 2">
    <name type="scientific">Cisticola juncidis</name>
    <dbReference type="NCBI Taxonomy" id="52622"/>
    <lineage>
        <taxon>Eukaryota</taxon>
        <taxon>Metazoa</taxon>
        <taxon>Chordata</taxon>
        <taxon>Craniata</taxon>
        <taxon>Vertebrata</taxon>
        <taxon>Euteleostomi</taxon>
        <taxon>Archelosauria</taxon>
        <taxon>Archosauria</taxon>
        <taxon>Dinosauria</taxon>
        <taxon>Saurischia</taxon>
        <taxon>Theropoda</taxon>
        <taxon>Coelurosauria</taxon>
        <taxon>Aves</taxon>
        <taxon>Neognathae</taxon>
        <taxon>Neoaves</taxon>
        <taxon>Telluraves</taxon>
        <taxon>Australaves</taxon>
        <taxon>Passeriformes</taxon>
        <taxon>Sylvioidea</taxon>
        <taxon>Cisticolidae</taxon>
        <taxon>Cisticola</taxon>
    </lineage>
</organism>
<sequence>QLEKEIEISQMGKNLFVELGERISKELNKTNCLVCGGAVMSEKWPWKGSRLGPIELLKWNQTSIRGENRPGGWILSSVVIGEECLQH</sequence>
<reference evidence="1 2" key="1">
    <citation type="submission" date="2019-09" db="EMBL/GenBank/DDBJ databases">
        <title>Bird 10,000 Genomes (B10K) Project - Family phase.</title>
        <authorList>
            <person name="Zhang G."/>
        </authorList>
    </citation>
    <scope>NUCLEOTIDE SEQUENCE [LARGE SCALE GENOMIC DNA]</scope>
    <source>
        <strain evidence="1">B10K-DU-002-30</strain>
        <tissue evidence="1">Muscle</tissue>
    </source>
</reference>